<feature type="region of interest" description="Disordered" evidence="1">
    <location>
        <begin position="545"/>
        <end position="574"/>
    </location>
</feature>
<keyword evidence="3" id="KW-1185">Reference proteome</keyword>
<accession>A0A1V6NZP2</accession>
<dbReference type="AlphaFoldDB" id="A0A1V6NZP2"/>
<protein>
    <submittedName>
        <fullName evidence="2">Uncharacterized protein</fullName>
    </submittedName>
</protein>
<dbReference type="Proteomes" id="UP000191522">
    <property type="component" value="Unassembled WGS sequence"/>
</dbReference>
<feature type="region of interest" description="Disordered" evidence="1">
    <location>
        <begin position="81"/>
        <end position="116"/>
    </location>
</feature>
<evidence type="ECO:0000313" key="2">
    <source>
        <dbReference type="EMBL" id="OQD70012.1"/>
    </source>
</evidence>
<dbReference type="OrthoDB" id="5341904at2759"/>
<gene>
    <name evidence="2" type="ORF">PENDEC_c027G04516</name>
</gene>
<name>A0A1V6NZP2_PENDC</name>
<feature type="region of interest" description="Disordered" evidence="1">
    <location>
        <begin position="373"/>
        <end position="395"/>
    </location>
</feature>
<feature type="region of interest" description="Disordered" evidence="1">
    <location>
        <begin position="132"/>
        <end position="151"/>
    </location>
</feature>
<dbReference type="STRING" id="69771.A0A1V6NZP2"/>
<reference evidence="3" key="1">
    <citation type="journal article" date="2017" name="Nat. Microbiol.">
        <title>Global analysis of biosynthetic gene clusters reveals vast potential of secondary metabolite production in Penicillium species.</title>
        <authorList>
            <person name="Nielsen J.C."/>
            <person name="Grijseels S."/>
            <person name="Prigent S."/>
            <person name="Ji B."/>
            <person name="Dainat J."/>
            <person name="Nielsen K.F."/>
            <person name="Frisvad J.C."/>
            <person name="Workman M."/>
            <person name="Nielsen J."/>
        </authorList>
    </citation>
    <scope>NUCLEOTIDE SEQUENCE [LARGE SCALE GENOMIC DNA]</scope>
    <source>
        <strain evidence="3">IBT 11843</strain>
    </source>
</reference>
<feature type="compositionally biased region" description="Polar residues" evidence="1">
    <location>
        <begin position="82"/>
        <end position="115"/>
    </location>
</feature>
<dbReference type="OMA" id="TLCAPRY"/>
<evidence type="ECO:0000313" key="3">
    <source>
        <dbReference type="Proteomes" id="UP000191522"/>
    </source>
</evidence>
<sequence length="636" mass="69961">MGNLQSTSAKDGNRRANRLSKPLTKRLAVSSPQLSRSEPDQPELASGLIGWQDPWVGSQISQDIRTSYQATNIPPTLFEAEQSPTETPALSPTQSFKNQSWGPVSPRSGSLSANPSIRRASYQPATWGDYFQTPPVPKQPRRANSTQTPLQRHRSVIYESQIEDATSSNTAFLVGNQRFSLTRRRSLLTRPGVATRRTTGAIRRVPSPVGEPESSDDLIEPQGLQWPLPPRNRTPLPILLPARSTSPSDARYTQLGALKLGSLRVVNGSASPCPSERIPLGCSPATEPGLGLENVETVAKRGSTLEIPLVSDMKQSYDVPDSPFSFEKSPVMATPRDTPIFPGEAEDEGIVMCDVQPEKSAMDAAVDQGTLRSLNKSDSGYSSATSVRSLHRSRTRASLDSQGSSYCAADSAKNLYIGNDQFCAPDDQFQRQISLQDAPAGNFPRLQPAITRWYDSSVPAPPPLAASRTRRSTLCAPRYTEYPDAPESATVETPYLFASQQEQMIYTGRVPHEDRFYRGAVDVSGSATTLVTPSNYQQSAGIAHRSVSGHRGYGNPEAWVDHSRSRSRRSSNSRVWFQRPGIDVPPLPTILSPDHLQAGEVKEVEFLETYRGRPRSRSQNYRRQLLRAHPQPDIFI</sequence>
<feature type="compositionally biased region" description="Polar residues" evidence="1">
    <location>
        <begin position="373"/>
        <end position="388"/>
    </location>
</feature>
<feature type="compositionally biased region" description="Polar residues" evidence="1">
    <location>
        <begin position="1"/>
        <end position="10"/>
    </location>
</feature>
<feature type="region of interest" description="Disordered" evidence="1">
    <location>
        <begin position="1"/>
        <end position="49"/>
    </location>
</feature>
<dbReference type="EMBL" id="MDYL01000027">
    <property type="protein sequence ID" value="OQD70012.1"/>
    <property type="molecule type" value="Genomic_DNA"/>
</dbReference>
<comment type="caution">
    <text evidence="2">The sequence shown here is derived from an EMBL/GenBank/DDBJ whole genome shotgun (WGS) entry which is preliminary data.</text>
</comment>
<organism evidence="2 3">
    <name type="scientific">Penicillium decumbens</name>
    <dbReference type="NCBI Taxonomy" id="69771"/>
    <lineage>
        <taxon>Eukaryota</taxon>
        <taxon>Fungi</taxon>
        <taxon>Dikarya</taxon>
        <taxon>Ascomycota</taxon>
        <taxon>Pezizomycotina</taxon>
        <taxon>Eurotiomycetes</taxon>
        <taxon>Eurotiomycetidae</taxon>
        <taxon>Eurotiales</taxon>
        <taxon>Aspergillaceae</taxon>
        <taxon>Penicillium</taxon>
    </lineage>
</organism>
<evidence type="ECO:0000256" key="1">
    <source>
        <dbReference type="SAM" id="MobiDB-lite"/>
    </source>
</evidence>
<proteinExistence type="predicted"/>